<proteinExistence type="predicted"/>
<evidence type="ECO:0000256" key="1">
    <source>
        <dbReference type="SAM" id="MobiDB-lite"/>
    </source>
</evidence>
<feature type="region of interest" description="Disordered" evidence="1">
    <location>
        <begin position="135"/>
        <end position="183"/>
    </location>
</feature>
<dbReference type="SUPFAM" id="SSF48113">
    <property type="entry name" value="Heme-dependent peroxidases"/>
    <property type="match status" value="1"/>
</dbReference>
<sequence>MFFFFPESRLSRSVIEDAVTAAKATVDNAYEYSRQESIDRVRRNAASPSDVLRLLKQPAGPTRTAVPAADYMDVAVKLLKRSLNRRPKRSINATDLEVVADLTGCSPRHRVPSCTHNSPFKQFRTAASTCNNGNTHTNHTHTHTHHTHKHHTHTQHTHTTHTHTHTHTQHTTTHTPHHTHTHTHTHYTHAHTHIVNANCFLSSKQIPKKDPRFGKKSEECIPFFRSAPFIDAGQVYGSDVPKLASSTLDNAGELLPFTNMGANMCLRAKHKSCNYNCVLTFRDYLLHIVGPDFIRQALFHLSWFYDETWTPASPMSFFAPWRIVLKVWPRALILLDPILRGLVAVRPSLTAEISMNEDELRDRLFKFSAELALDLGALNMQRGRDHGLPGYNKWRKFCGLSQPRNLAQLAKVMNNTDLAKNLLDLYGTPDNIDVWLGGVAEPFVRGGRVGPLFACLIATQFQRIRQGDRLWWENEGVFTEAQRESLRETSLARIMCDNTGITEVPDRPFQYRPRGSGYTQCEDIPTFDLSPWREGELML</sequence>
<dbReference type="Pfam" id="PF03098">
    <property type="entry name" value="An_peroxidase"/>
    <property type="match status" value="1"/>
</dbReference>
<dbReference type="Proteomes" id="UP000261420">
    <property type="component" value="Unplaced"/>
</dbReference>
<dbReference type="AlphaFoldDB" id="A0A3B4VB94"/>
<evidence type="ECO:0000313" key="2">
    <source>
        <dbReference type="Ensembl" id="ENSSDUP00000027210.1"/>
    </source>
</evidence>
<dbReference type="GO" id="GO:0006979">
    <property type="term" value="P:response to oxidative stress"/>
    <property type="evidence" value="ECO:0007669"/>
    <property type="project" value="InterPro"/>
</dbReference>
<name>A0A3B4VB94_SERDU</name>
<protein>
    <submittedName>
        <fullName evidence="2">Eosinophil peroxidase</fullName>
    </submittedName>
</protein>
<dbReference type="GO" id="GO:0004601">
    <property type="term" value="F:peroxidase activity"/>
    <property type="evidence" value="ECO:0007669"/>
    <property type="project" value="InterPro"/>
</dbReference>
<dbReference type="PRINTS" id="PR00457">
    <property type="entry name" value="ANPEROXIDASE"/>
</dbReference>
<dbReference type="PROSITE" id="PS50292">
    <property type="entry name" value="PEROXIDASE_3"/>
    <property type="match status" value="1"/>
</dbReference>
<evidence type="ECO:0000313" key="3">
    <source>
        <dbReference type="Proteomes" id="UP000261420"/>
    </source>
</evidence>
<dbReference type="PANTHER" id="PTHR11475:SF63">
    <property type="entry name" value="EOSINOPHIL PEROXIDASE"/>
    <property type="match status" value="1"/>
</dbReference>
<dbReference type="GO" id="GO:0020037">
    <property type="term" value="F:heme binding"/>
    <property type="evidence" value="ECO:0007669"/>
    <property type="project" value="InterPro"/>
</dbReference>
<accession>A0A3B4VB94</accession>
<feature type="compositionally biased region" description="Basic residues" evidence="1">
    <location>
        <begin position="138"/>
        <end position="168"/>
    </location>
</feature>
<keyword evidence="3" id="KW-1185">Reference proteome</keyword>
<dbReference type="PANTHER" id="PTHR11475">
    <property type="entry name" value="OXIDASE/PEROXIDASE"/>
    <property type="match status" value="1"/>
</dbReference>
<dbReference type="InterPro" id="IPR019791">
    <property type="entry name" value="Haem_peroxidase_animal"/>
</dbReference>
<dbReference type="InterPro" id="IPR010255">
    <property type="entry name" value="Haem_peroxidase_sf"/>
</dbReference>
<dbReference type="GO" id="GO:0005615">
    <property type="term" value="C:extracellular space"/>
    <property type="evidence" value="ECO:0007669"/>
    <property type="project" value="TreeGrafter"/>
</dbReference>
<dbReference type="Ensembl" id="ENSSDUT00000027692.1">
    <property type="protein sequence ID" value="ENSSDUP00000027210.1"/>
    <property type="gene ID" value="ENSSDUG00000017578.1"/>
</dbReference>
<dbReference type="Gene3D" id="1.10.640.10">
    <property type="entry name" value="Haem peroxidase domain superfamily, animal type"/>
    <property type="match status" value="2"/>
</dbReference>
<reference evidence="2" key="1">
    <citation type="submission" date="2025-08" db="UniProtKB">
        <authorList>
            <consortium name="Ensembl"/>
        </authorList>
    </citation>
    <scope>IDENTIFICATION</scope>
</reference>
<dbReference type="GeneTree" id="ENSGT00940000156009"/>
<reference evidence="2" key="2">
    <citation type="submission" date="2025-09" db="UniProtKB">
        <authorList>
            <consortium name="Ensembl"/>
        </authorList>
    </citation>
    <scope>IDENTIFICATION</scope>
</reference>
<dbReference type="InterPro" id="IPR037120">
    <property type="entry name" value="Haem_peroxidase_sf_animal"/>
</dbReference>
<organism evidence="2 3">
    <name type="scientific">Seriola dumerili</name>
    <name type="common">Greater amberjack</name>
    <name type="synonym">Caranx dumerili</name>
    <dbReference type="NCBI Taxonomy" id="41447"/>
    <lineage>
        <taxon>Eukaryota</taxon>
        <taxon>Metazoa</taxon>
        <taxon>Chordata</taxon>
        <taxon>Craniata</taxon>
        <taxon>Vertebrata</taxon>
        <taxon>Euteleostomi</taxon>
        <taxon>Actinopterygii</taxon>
        <taxon>Neopterygii</taxon>
        <taxon>Teleostei</taxon>
        <taxon>Neoteleostei</taxon>
        <taxon>Acanthomorphata</taxon>
        <taxon>Carangaria</taxon>
        <taxon>Carangiformes</taxon>
        <taxon>Carangidae</taxon>
        <taxon>Seriola</taxon>
    </lineage>
</organism>